<evidence type="ECO:0000256" key="1">
    <source>
        <dbReference type="SAM" id="Phobius"/>
    </source>
</evidence>
<feature type="transmembrane region" description="Helical" evidence="1">
    <location>
        <begin position="222"/>
        <end position="241"/>
    </location>
</feature>
<keyword evidence="1" id="KW-0472">Membrane</keyword>
<keyword evidence="4" id="KW-1185">Reference proteome</keyword>
<organism evidence="3 4">
    <name type="scientific">Actibacterium lipolyticum</name>
    <dbReference type="NCBI Taxonomy" id="1524263"/>
    <lineage>
        <taxon>Bacteria</taxon>
        <taxon>Pseudomonadati</taxon>
        <taxon>Pseudomonadota</taxon>
        <taxon>Alphaproteobacteria</taxon>
        <taxon>Rhodobacterales</taxon>
        <taxon>Roseobacteraceae</taxon>
        <taxon>Actibacterium</taxon>
    </lineage>
</organism>
<proteinExistence type="predicted"/>
<evidence type="ECO:0000313" key="3">
    <source>
        <dbReference type="EMBL" id="SMX34634.1"/>
    </source>
</evidence>
<dbReference type="NCBIfam" id="TIGR03370">
    <property type="entry name" value="VPLPA-CTERM"/>
    <property type="match status" value="1"/>
</dbReference>
<evidence type="ECO:0000313" key="4">
    <source>
        <dbReference type="Proteomes" id="UP000202922"/>
    </source>
</evidence>
<reference evidence="4" key="1">
    <citation type="submission" date="2017-05" db="EMBL/GenBank/DDBJ databases">
        <authorList>
            <person name="Rodrigo-Torres L."/>
            <person name="Arahal R. D."/>
            <person name="Lucena T."/>
        </authorList>
    </citation>
    <scope>NUCLEOTIDE SEQUENCE [LARGE SCALE GENOMIC DNA]</scope>
    <source>
        <strain evidence="4">CECT 8621</strain>
    </source>
</reference>
<protein>
    <recommendedName>
        <fullName evidence="5">VPLPA-CTERM protein sorting domain-containing protein</fullName>
    </recommendedName>
</protein>
<dbReference type="Proteomes" id="UP000202922">
    <property type="component" value="Unassembled WGS sequence"/>
</dbReference>
<keyword evidence="1" id="KW-1133">Transmembrane helix</keyword>
<keyword evidence="2" id="KW-0732">Signal</keyword>
<dbReference type="RefSeq" id="WP_093966522.1">
    <property type="nucleotide sequence ID" value="NZ_FXYE01000001.1"/>
</dbReference>
<evidence type="ECO:0000256" key="2">
    <source>
        <dbReference type="SAM" id="SignalP"/>
    </source>
</evidence>
<evidence type="ECO:0008006" key="5">
    <source>
        <dbReference type="Google" id="ProtNLM"/>
    </source>
</evidence>
<accession>A0A238JWU0</accession>
<feature type="signal peptide" evidence="2">
    <location>
        <begin position="1"/>
        <end position="25"/>
    </location>
</feature>
<sequence>MLFTPFLRVTALFCLVVAAPLTAQAKTVTVEFWGEVVELKNNGGPVTTTSIAVGDAVHGKFTYDLTPVAVSPGYVGSTRPDFVDGSGSRTNYLPGPFGASTTFELSIGEYEWIGRRSTIYLYVADDYRYLENEDDRTDIFLSAPSSIGPTVDGASNSGMSVGFGDINNPSLLSSSAALPDLGEMQDLLSANPDYWDRNGIFLSNGDIIRYGVTDAIASVSAVPLPATLPLLLAAFGGLGLARRRKTA</sequence>
<dbReference type="AlphaFoldDB" id="A0A238JWU0"/>
<dbReference type="EMBL" id="FXYE01000001">
    <property type="protein sequence ID" value="SMX34634.1"/>
    <property type="molecule type" value="Genomic_DNA"/>
</dbReference>
<keyword evidence="1" id="KW-0812">Transmembrane</keyword>
<name>A0A238JWU0_9RHOB</name>
<gene>
    <name evidence="3" type="ORF">COL8621_01408</name>
</gene>
<dbReference type="InterPro" id="IPR022472">
    <property type="entry name" value="VPLPA-CTERM"/>
</dbReference>
<feature type="chain" id="PRO_5012760000" description="VPLPA-CTERM protein sorting domain-containing protein" evidence="2">
    <location>
        <begin position="26"/>
        <end position="247"/>
    </location>
</feature>